<dbReference type="GO" id="GO:0005524">
    <property type="term" value="F:ATP binding"/>
    <property type="evidence" value="ECO:0007669"/>
    <property type="project" value="UniProtKB-KW"/>
</dbReference>
<dbReference type="CDD" id="cd00088">
    <property type="entry name" value="HPT"/>
    <property type="match status" value="1"/>
</dbReference>
<dbReference type="Gene3D" id="3.40.50.2300">
    <property type="match status" value="1"/>
</dbReference>
<dbReference type="SMART" id="SM00448">
    <property type="entry name" value="REC"/>
    <property type="match status" value="1"/>
</dbReference>
<feature type="transmembrane region" description="Helical" evidence="19">
    <location>
        <begin position="131"/>
        <end position="153"/>
    </location>
</feature>
<dbReference type="EMBL" id="FOXM01000028">
    <property type="protein sequence ID" value="SFQ51306.1"/>
    <property type="molecule type" value="Genomic_DNA"/>
</dbReference>
<accession>A0A1I5Z486</accession>
<evidence type="ECO:0000256" key="8">
    <source>
        <dbReference type="ARBA" id="ARBA00022692"/>
    </source>
</evidence>
<dbReference type="Gene3D" id="3.30.450.20">
    <property type="entry name" value="PAS domain"/>
    <property type="match status" value="3"/>
</dbReference>
<gene>
    <name evidence="25" type="ORF">SAMN05216229_12810</name>
</gene>
<keyword evidence="26" id="KW-1185">Reference proteome</keyword>
<evidence type="ECO:0000256" key="5">
    <source>
        <dbReference type="ARBA" id="ARBA00022519"/>
    </source>
</evidence>
<keyword evidence="11" id="KW-0067">ATP-binding</keyword>
<dbReference type="InterPro" id="IPR035965">
    <property type="entry name" value="PAS-like_dom_sf"/>
</dbReference>
<dbReference type="Pfam" id="PF02518">
    <property type="entry name" value="HATPase_c"/>
    <property type="match status" value="1"/>
</dbReference>
<keyword evidence="14 19" id="KW-0472">Membrane</keyword>
<evidence type="ECO:0000256" key="16">
    <source>
        <dbReference type="ARBA" id="ARBA00068150"/>
    </source>
</evidence>
<evidence type="ECO:0000256" key="15">
    <source>
        <dbReference type="ARBA" id="ARBA00064003"/>
    </source>
</evidence>
<evidence type="ECO:0000256" key="7">
    <source>
        <dbReference type="ARBA" id="ARBA00022679"/>
    </source>
</evidence>
<dbReference type="GO" id="GO:0006355">
    <property type="term" value="P:regulation of DNA-templated transcription"/>
    <property type="evidence" value="ECO:0007669"/>
    <property type="project" value="InterPro"/>
</dbReference>
<dbReference type="EC" id="2.7.13.3" evidence="3"/>
<dbReference type="InterPro" id="IPR013655">
    <property type="entry name" value="PAS_fold_3"/>
</dbReference>
<dbReference type="InterPro" id="IPR036641">
    <property type="entry name" value="HPT_dom_sf"/>
</dbReference>
<dbReference type="Pfam" id="PF00512">
    <property type="entry name" value="HisKA"/>
    <property type="match status" value="1"/>
</dbReference>
<dbReference type="SMART" id="SM00388">
    <property type="entry name" value="HisKA"/>
    <property type="match status" value="1"/>
</dbReference>
<evidence type="ECO:0000256" key="14">
    <source>
        <dbReference type="ARBA" id="ARBA00023136"/>
    </source>
</evidence>
<evidence type="ECO:0000256" key="12">
    <source>
        <dbReference type="ARBA" id="ARBA00022989"/>
    </source>
</evidence>
<dbReference type="InterPro" id="IPR013767">
    <property type="entry name" value="PAS_fold"/>
</dbReference>
<dbReference type="PROSITE" id="PS50110">
    <property type="entry name" value="RESPONSE_REGULATORY"/>
    <property type="match status" value="1"/>
</dbReference>
<dbReference type="InterPro" id="IPR036890">
    <property type="entry name" value="HATPase_C_sf"/>
</dbReference>
<dbReference type="Pfam" id="PF08447">
    <property type="entry name" value="PAS_3"/>
    <property type="match status" value="1"/>
</dbReference>
<dbReference type="SUPFAM" id="SSF55874">
    <property type="entry name" value="ATPase domain of HSP90 chaperone/DNA topoisomerase II/histidine kinase"/>
    <property type="match status" value="1"/>
</dbReference>
<dbReference type="Gene3D" id="1.20.120.160">
    <property type="entry name" value="HPT domain"/>
    <property type="match status" value="1"/>
</dbReference>
<dbReference type="Proteomes" id="UP000243084">
    <property type="component" value="Unassembled WGS sequence"/>
</dbReference>
<dbReference type="CDD" id="cd17546">
    <property type="entry name" value="REC_hyHK_CKI1_RcsC-like"/>
    <property type="match status" value="1"/>
</dbReference>
<dbReference type="Pfam" id="PF00989">
    <property type="entry name" value="PAS"/>
    <property type="match status" value="2"/>
</dbReference>
<dbReference type="CDD" id="cd00082">
    <property type="entry name" value="HisKA"/>
    <property type="match status" value="1"/>
</dbReference>
<dbReference type="PROSITE" id="PS50839">
    <property type="entry name" value="CHASE"/>
    <property type="match status" value="1"/>
</dbReference>
<dbReference type="GO" id="GO:0000155">
    <property type="term" value="F:phosphorelay sensor kinase activity"/>
    <property type="evidence" value="ECO:0007669"/>
    <property type="project" value="InterPro"/>
</dbReference>
<feature type="domain" description="Histidine kinase" evidence="20">
    <location>
        <begin position="943"/>
        <end position="1167"/>
    </location>
</feature>
<evidence type="ECO:0000259" key="22">
    <source>
        <dbReference type="PROSITE" id="PS50112"/>
    </source>
</evidence>
<dbReference type="InterPro" id="IPR005467">
    <property type="entry name" value="His_kinase_dom"/>
</dbReference>
<evidence type="ECO:0000259" key="24">
    <source>
        <dbReference type="PROSITE" id="PS50894"/>
    </source>
</evidence>
<dbReference type="InterPro" id="IPR004358">
    <property type="entry name" value="Sig_transdc_His_kin-like_C"/>
</dbReference>
<comment type="subcellular location">
    <subcellularLocation>
        <location evidence="2">Cell inner membrane</location>
        <topology evidence="2">Multi-pass membrane protein</topology>
    </subcellularLocation>
</comment>
<dbReference type="InterPro" id="IPR006189">
    <property type="entry name" value="CHASE_dom"/>
</dbReference>
<feature type="transmembrane region" description="Helical" evidence="19">
    <location>
        <begin position="494"/>
        <end position="514"/>
    </location>
</feature>
<evidence type="ECO:0000313" key="26">
    <source>
        <dbReference type="Proteomes" id="UP000243084"/>
    </source>
</evidence>
<evidence type="ECO:0000256" key="4">
    <source>
        <dbReference type="ARBA" id="ARBA00022475"/>
    </source>
</evidence>
<dbReference type="SUPFAM" id="SSF47384">
    <property type="entry name" value="Homodimeric domain of signal transducing histidine kinase"/>
    <property type="match status" value="1"/>
</dbReference>
<dbReference type="Pfam" id="PF03924">
    <property type="entry name" value="CHASE"/>
    <property type="match status" value="1"/>
</dbReference>
<dbReference type="SMART" id="SM00091">
    <property type="entry name" value="PAS"/>
    <property type="match status" value="3"/>
</dbReference>
<dbReference type="RefSeq" id="WP_092435521.1">
    <property type="nucleotide sequence ID" value="NZ_FOXM01000028.1"/>
</dbReference>
<evidence type="ECO:0000256" key="11">
    <source>
        <dbReference type="ARBA" id="ARBA00022840"/>
    </source>
</evidence>
<dbReference type="SUPFAM" id="SSF52172">
    <property type="entry name" value="CheY-like"/>
    <property type="match status" value="1"/>
</dbReference>
<keyword evidence="4" id="KW-1003">Cell membrane</keyword>
<feature type="domain" description="PAS" evidence="22">
    <location>
        <begin position="534"/>
        <end position="604"/>
    </location>
</feature>
<evidence type="ECO:0000256" key="2">
    <source>
        <dbReference type="ARBA" id="ARBA00004429"/>
    </source>
</evidence>
<dbReference type="OrthoDB" id="9797243at2"/>
<feature type="domain" description="Response regulatory" evidence="21">
    <location>
        <begin position="1195"/>
        <end position="1312"/>
    </location>
</feature>
<keyword evidence="5" id="KW-0997">Cell inner membrane</keyword>
<evidence type="ECO:0000259" key="21">
    <source>
        <dbReference type="PROSITE" id="PS50110"/>
    </source>
</evidence>
<dbReference type="PROSITE" id="PS50109">
    <property type="entry name" value="HIS_KIN"/>
    <property type="match status" value="1"/>
</dbReference>
<comment type="subunit">
    <text evidence="15">At low DSF concentrations, interacts with RpfF.</text>
</comment>
<dbReference type="SMART" id="SM00387">
    <property type="entry name" value="HATPase_c"/>
    <property type="match status" value="1"/>
</dbReference>
<dbReference type="GO" id="GO:0005886">
    <property type="term" value="C:plasma membrane"/>
    <property type="evidence" value="ECO:0007669"/>
    <property type="project" value="UniProtKB-SubCell"/>
</dbReference>
<dbReference type="InterPro" id="IPR003594">
    <property type="entry name" value="HATPase_dom"/>
</dbReference>
<feature type="domain" description="CHASE" evidence="23">
    <location>
        <begin position="264"/>
        <end position="425"/>
    </location>
</feature>
<evidence type="ECO:0000256" key="18">
    <source>
        <dbReference type="PROSITE-ProRule" id="PRU00169"/>
    </source>
</evidence>
<keyword evidence="10" id="KW-0418">Kinase</keyword>
<dbReference type="Pfam" id="PF00072">
    <property type="entry name" value="Response_reg"/>
    <property type="match status" value="1"/>
</dbReference>
<feature type="transmembrane region" description="Helical" evidence="19">
    <location>
        <begin position="87"/>
        <end position="111"/>
    </location>
</feature>
<evidence type="ECO:0000256" key="1">
    <source>
        <dbReference type="ARBA" id="ARBA00000085"/>
    </source>
</evidence>
<dbReference type="FunFam" id="3.30.565.10:FF:000010">
    <property type="entry name" value="Sensor histidine kinase RcsC"/>
    <property type="match status" value="1"/>
</dbReference>
<dbReference type="SUPFAM" id="SSF55785">
    <property type="entry name" value="PYP-like sensor domain (PAS domain)"/>
    <property type="match status" value="3"/>
</dbReference>
<feature type="transmembrane region" description="Helical" evidence="19">
    <location>
        <begin position="203"/>
        <end position="221"/>
    </location>
</feature>
<dbReference type="Pfam" id="PF05231">
    <property type="entry name" value="MASE1"/>
    <property type="match status" value="1"/>
</dbReference>
<dbReference type="PROSITE" id="PS50112">
    <property type="entry name" value="PAS"/>
    <property type="match status" value="3"/>
</dbReference>
<feature type="domain" description="PAS" evidence="22">
    <location>
        <begin position="652"/>
        <end position="722"/>
    </location>
</feature>
<dbReference type="InterPro" id="IPR008207">
    <property type="entry name" value="Sig_transdc_His_kin_Hpt_dom"/>
</dbReference>
<feature type="modified residue" description="4-aspartylphosphate" evidence="18">
    <location>
        <position position="1244"/>
    </location>
</feature>
<proteinExistence type="predicted"/>
<evidence type="ECO:0000256" key="3">
    <source>
        <dbReference type="ARBA" id="ARBA00012438"/>
    </source>
</evidence>
<keyword evidence="9" id="KW-0547">Nucleotide-binding</keyword>
<evidence type="ECO:0000256" key="10">
    <source>
        <dbReference type="ARBA" id="ARBA00022777"/>
    </source>
</evidence>
<dbReference type="CDD" id="cd00130">
    <property type="entry name" value="PAS"/>
    <property type="match status" value="3"/>
</dbReference>
<protein>
    <recommendedName>
        <fullName evidence="16">Sensory/regulatory protein RpfC</fullName>
        <ecNumber evidence="3">2.7.13.3</ecNumber>
    </recommendedName>
</protein>
<dbReference type="PANTHER" id="PTHR43047:SF78">
    <property type="entry name" value="SENSORY_REGULATORY PROTEIN RPFC"/>
    <property type="match status" value="1"/>
</dbReference>
<dbReference type="CDD" id="cd16922">
    <property type="entry name" value="HATPase_EvgS-ArcB-TorS-like"/>
    <property type="match status" value="1"/>
</dbReference>
<keyword evidence="7" id="KW-0808">Transferase</keyword>
<organism evidence="25 26">
    <name type="scientific">Geopseudomonas sagittaria</name>
    <dbReference type="NCBI Taxonomy" id="1135990"/>
    <lineage>
        <taxon>Bacteria</taxon>
        <taxon>Pseudomonadati</taxon>
        <taxon>Pseudomonadota</taxon>
        <taxon>Gammaproteobacteria</taxon>
        <taxon>Pseudomonadales</taxon>
        <taxon>Pseudomonadaceae</taxon>
        <taxon>Geopseudomonas</taxon>
    </lineage>
</organism>
<dbReference type="InterPro" id="IPR000014">
    <property type="entry name" value="PAS"/>
</dbReference>
<sequence>MCNKKMLSRPLLLTTGAMLAKVNLHAAGLYVMAGMLGILLAQSTGYAVPIWPAAGMAVAVLLAWGLACWPGLWLGGLLIELWLEPTLLGASLGILTAAAATVQALLAAWLARLYLQGSWPFSRDFGLALSLVSVGPLTCLVAPTLGTVILVAGGRIASENLFSEWLLWWVGDTLGVLLFAPLIRLLWPGKHPFRLADGSSYRFAMPLIVTSALLATGHIGLAQLEDLRAKNEAHRVMEAIGDDVAQEITETLLPLEGLAHFFAASEEVTQEEFHEYSRSFVNRAALLSVDWAPRVGWTQRGEFEASMAAAGFAGFRISELDRHGQLQPAGERPEYYPIVFTEPLASGGTAVGLDHAFEKSRRQALELARYNGRAIASEQISLVRSERQATLVFIPVWRLNQGRLDEELSGYVAGIIDIENLFAPLLAKARNNDFGVRIADITPGTSQHVFMDLLPAGVEPTWHRDLQVEGRTWRLEMASHGPLRQPGSTQEERLFLGFSMATAFLAVFATLGSAGRQATVTRQVHERTAQLHTSEERYRRLIELSPFGILVQCGGRCVFVNASALTMFGARSEEEMLERPLLDFIHPDSHELMGERLARRAAGDPIQDAAVLRYLRLDGSSSWVEITSAAYQCEGRPGSLLLLNDISARIHAEEQRDRIFSLSLDLLCIVGNDGYFQTINPAFTRILGWSEEELLSRPLIDFVHPDDVEATQAEIARLGQGEKAIGFENRYRCKGASWRWLAWKAVPQPGGLMFLTAHDTTTQHRHAEQLGELNAQLQQRVAERSRALADLQAKEEEIRAVLDHLLECVITIDSRGIVQSVNPSIEPLFGYTPTELIGRNVSMLMPPQLSESHDNRIAHAIARFQQSSERHVTGLTREVTGRHRDGHPVDLEISVSEYQVHGEHFFVGTLRGIRERKVLIASLTQARKDAEQASRAKSAFLAAMSHEIRTPMNGVIGLIDVLGRDRLPPHQADLVMTIRDSANTLLAVIDDILDFSKIEAGRLEIEQAPVPLVELIESLCGTLGPLASSRGVALEQDIAPEIPRWVRSDAIRLRQILYNLIGNAIKFSGGRSECLGQVVVRACLASSDPLRVAIAVEDNGIGIAPEHQASLFNPFTQAESSTTRRFGGSGLGLAICKRLTTLMDGEITVASTPGIGSIFTITLPLIAIDAPPGSDGGRVPMRESAMPTDIAASRRILVVEDEAVNRKVIQQQLTLLGYRFEMACHGVEALAMWRLGGYDLVLSDLHMPEMDGYQLAACIRREEGPDRHIPILALTANALRDETTRAHAAGMDDYLTKPILLHDLEAALVRWLHWEAVAERDTPSAADSPKEALLLDPGALTTLVGDNPEMIREVLGDYGEALGDLTPQLQEHFAGNDLEAIGALVHRLKSSSRAVGAARLGQLCTALEQATKDCDGAALARGIAEFPSLQAATAARIEQLLQEKNGQA</sequence>
<comment type="catalytic activity">
    <reaction evidence="1">
        <text>ATP + protein L-histidine = ADP + protein N-phospho-L-histidine.</text>
        <dbReference type="EC" id="2.7.13.3"/>
    </reaction>
</comment>
<dbReference type="InterPro" id="IPR011006">
    <property type="entry name" value="CheY-like_superfamily"/>
</dbReference>
<dbReference type="Gene3D" id="3.30.565.10">
    <property type="entry name" value="Histidine kinase-like ATPase, C-terminal domain"/>
    <property type="match status" value="1"/>
</dbReference>
<dbReference type="Pfam" id="PF01627">
    <property type="entry name" value="Hpt"/>
    <property type="match status" value="1"/>
</dbReference>
<name>A0A1I5Z486_9GAMM</name>
<evidence type="ECO:0000256" key="17">
    <source>
        <dbReference type="PROSITE-ProRule" id="PRU00110"/>
    </source>
</evidence>
<keyword evidence="13" id="KW-0902">Two-component regulatory system</keyword>
<dbReference type="PROSITE" id="PS50894">
    <property type="entry name" value="HPT"/>
    <property type="match status" value="1"/>
</dbReference>
<dbReference type="SMART" id="SM01079">
    <property type="entry name" value="CHASE"/>
    <property type="match status" value="1"/>
</dbReference>
<evidence type="ECO:0000259" key="20">
    <source>
        <dbReference type="PROSITE" id="PS50109"/>
    </source>
</evidence>
<dbReference type="Gene3D" id="3.30.450.350">
    <property type="entry name" value="CHASE domain"/>
    <property type="match status" value="1"/>
</dbReference>
<evidence type="ECO:0000256" key="9">
    <source>
        <dbReference type="ARBA" id="ARBA00022741"/>
    </source>
</evidence>
<dbReference type="InterPro" id="IPR001789">
    <property type="entry name" value="Sig_transdc_resp-reg_receiver"/>
</dbReference>
<dbReference type="Gene3D" id="1.10.287.130">
    <property type="match status" value="1"/>
</dbReference>
<dbReference type="InterPro" id="IPR042240">
    <property type="entry name" value="CHASE_sf"/>
</dbReference>
<feature type="modified residue" description="Phosphohistidine" evidence="17">
    <location>
        <position position="1386"/>
    </location>
</feature>
<feature type="transmembrane region" description="Helical" evidence="19">
    <location>
        <begin position="50"/>
        <end position="75"/>
    </location>
</feature>
<keyword evidence="6 18" id="KW-0597">Phosphoprotein</keyword>
<feature type="domain" description="HPt" evidence="24">
    <location>
        <begin position="1347"/>
        <end position="1444"/>
    </location>
</feature>
<dbReference type="InterPro" id="IPR003661">
    <property type="entry name" value="HisK_dim/P_dom"/>
</dbReference>
<dbReference type="SUPFAM" id="SSF47226">
    <property type="entry name" value="Histidine-containing phosphotransfer domain, HPT domain"/>
    <property type="match status" value="1"/>
</dbReference>
<reference evidence="26" key="1">
    <citation type="submission" date="2016-10" db="EMBL/GenBank/DDBJ databases">
        <authorList>
            <person name="Varghese N."/>
            <person name="Submissions S."/>
        </authorList>
    </citation>
    <scope>NUCLEOTIDE SEQUENCE [LARGE SCALE GENOMIC DNA]</scope>
    <source>
        <strain evidence="26">JCM 18195</strain>
    </source>
</reference>
<dbReference type="PANTHER" id="PTHR43047">
    <property type="entry name" value="TWO-COMPONENT HISTIDINE PROTEIN KINASE"/>
    <property type="match status" value="1"/>
</dbReference>
<keyword evidence="8 19" id="KW-0812">Transmembrane</keyword>
<evidence type="ECO:0000259" key="23">
    <source>
        <dbReference type="PROSITE" id="PS50839"/>
    </source>
</evidence>
<evidence type="ECO:0000256" key="19">
    <source>
        <dbReference type="SAM" id="Phobius"/>
    </source>
</evidence>
<evidence type="ECO:0000256" key="6">
    <source>
        <dbReference type="ARBA" id="ARBA00022553"/>
    </source>
</evidence>
<evidence type="ECO:0000256" key="13">
    <source>
        <dbReference type="ARBA" id="ARBA00023012"/>
    </source>
</evidence>
<dbReference type="FunFam" id="1.10.287.130:FF:000002">
    <property type="entry name" value="Two-component osmosensing histidine kinase"/>
    <property type="match status" value="1"/>
</dbReference>
<feature type="domain" description="PAS" evidence="22">
    <location>
        <begin position="794"/>
        <end position="864"/>
    </location>
</feature>
<dbReference type="InterPro" id="IPR007895">
    <property type="entry name" value="MASE1"/>
</dbReference>
<dbReference type="InterPro" id="IPR036097">
    <property type="entry name" value="HisK_dim/P_sf"/>
</dbReference>
<feature type="transmembrane region" description="Helical" evidence="19">
    <location>
        <begin position="165"/>
        <end position="183"/>
    </location>
</feature>
<keyword evidence="12 19" id="KW-1133">Transmembrane helix</keyword>
<evidence type="ECO:0000313" key="25">
    <source>
        <dbReference type="EMBL" id="SFQ51306.1"/>
    </source>
</evidence>
<dbReference type="PRINTS" id="PR00344">
    <property type="entry name" value="BCTRLSENSOR"/>
</dbReference>
<dbReference type="NCBIfam" id="TIGR00229">
    <property type="entry name" value="sensory_box"/>
    <property type="match status" value="3"/>
</dbReference>